<keyword evidence="3" id="KW-1185">Reference proteome</keyword>
<dbReference type="WBParaSite" id="maker-uti_cns_0047564-snap-gene-0.3-mRNA-1">
    <property type="protein sequence ID" value="maker-uti_cns_0047564-snap-gene-0.3-mRNA-1"/>
    <property type="gene ID" value="maker-uti_cns_0047564-snap-gene-0.3"/>
</dbReference>
<name>A0A1I8HF43_9PLAT</name>
<evidence type="ECO:0000313" key="3">
    <source>
        <dbReference type="Proteomes" id="UP000095280"/>
    </source>
</evidence>
<sequence length="95" mass="10654">MTTPARQYTLLMAVLLGGALLTQHLASARPTNAKFKDVEETVDEALASRPPPPPPQRLMRAPDRRTVENPDEQRAKLMSSLLNSLRWSGQMRFGR</sequence>
<dbReference type="WBParaSite" id="maker-uti_cns_0005819-snap-gene-0.3-mRNA-1">
    <property type="protein sequence ID" value="maker-uti_cns_0005819-snap-gene-0.3-mRNA-1"/>
    <property type="gene ID" value="maker-uti_cns_0005819-snap-gene-0.3"/>
</dbReference>
<dbReference type="AlphaFoldDB" id="A0A1I8HF43"/>
<evidence type="ECO:0000313" key="4">
    <source>
        <dbReference type="WBParaSite" id="maker-uti_cns_0005819-snap-gene-0.3-mRNA-1"/>
    </source>
</evidence>
<accession>A0A1I8HF43</accession>
<feature type="compositionally biased region" description="Basic and acidic residues" evidence="1">
    <location>
        <begin position="60"/>
        <end position="71"/>
    </location>
</feature>
<keyword evidence="2" id="KW-0732">Signal</keyword>
<protein>
    <submittedName>
        <fullName evidence="4 5">Pro-FMRFamide-related neuropeptide FF</fullName>
    </submittedName>
</protein>
<reference evidence="4 5" key="1">
    <citation type="submission" date="2016-11" db="UniProtKB">
        <authorList>
            <consortium name="WormBaseParasite"/>
        </authorList>
    </citation>
    <scope>IDENTIFICATION</scope>
</reference>
<feature type="chain" id="PRO_5011395042" evidence="2">
    <location>
        <begin position="29"/>
        <end position="95"/>
    </location>
</feature>
<organism evidence="3 4">
    <name type="scientific">Macrostomum lignano</name>
    <dbReference type="NCBI Taxonomy" id="282301"/>
    <lineage>
        <taxon>Eukaryota</taxon>
        <taxon>Metazoa</taxon>
        <taxon>Spiralia</taxon>
        <taxon>Lophotrochozoa</taxon>
        <taxon>Platyhelminthes</taxon>
        <taxon>Rhabditophora</taxon>
        <taxon>Macrostomorpha</taxon>
        <taxon>Macrostomida</taxon>
        <taxon>Macrostomidae</taxon>
        <taxon>Macrostomum</taxon>
    </lineage>
</organism>
<feature type="region of interest" description="Disordered" evidence="1">
    <location>
        <begin position="41"/>
        <end position="71"/>
    </location>
</feature>
<feature type="signal peptide" evidence="2">
    <location>
        <begin position="1"/>
        <end position="28"/>
    </location>
</feature>
<evidence type="ECO:0000256" key="2">
    <source>
        <dbReference type="SAM" id="SignalP"/>
    </source>
</evidence>
<dbReference type="Proteomes" id="UP000095280">
    <property type="component" value="Unplaced"/>
</dbReference>
<proteinExistence type="predicted"/>
<evidence type="ECO:0000313" key="5">
    <source>
        <dbReference type="WBParaSite" id="maker-uti_cns_0047564-snap-gene-0.3-mRNA-1"/>
    </source>
</evidence>
<evidence type="ECO:0000256" key="1">
    <source>
        <dbReference type="SAM" id="MobiDB-lite"/>
    </source>
</evidence>